<dbReference type="AlphaFoldDB" id="A0A915D7Z4"/>
<dbReference type="WBParaSite" id="jg17007">
    <property type="protein sequence ID" value="jg17007"/>
    <property type="gene ID" value="jg17007"/>
</dbReference>
<dbReference type="PROSITE" id="PS51383">
    <property type="entry name" value="YJEF_C_3"/>
    <property type="match status" value="1"/>
</dbReference>
<dbReference type="EC" id="4.2.1.93" evidence="1"/>
<dbReference type="GO" id="GO:0005524">
    <property type="term" value="F:ATP binding"/>
    <property type="evidence" value="ECO:0007669"/>
    <property type="project" value="UniProtKB-KW"/>
</dbReference>
<accession>A0A915D7Z4</accession>
<proteinExistence type="predicted"/>
<keyword evidence="10" id="KW-1185">Reference proteome</keyword>
<evidence type="ECO:0000256" key="2">
    <source>
        <dbReference type="ARBA" id="ARBA00022741"/>
    </source>
</evidence>
<keyword evidence="4" id="KW-0521">NADP</keyword>
<name>A0A915D7Z4_9BILA</name>
<keyword evidence="3" id="KW-0067">ATP-binding</keyword>
<dbReference type="PANTHER" id="PTHR12592:SF0">
    <property type="entry name" value="ATP-DEPENDENT (S)-NAD(P)H-HYDRATE DEHYDRATASE"/>
    <property type="match status" value="1"/>
</dbReference>
<dbReference type="Proteomes" id="UP000887574">
    <property type="component" value="Unplaced"/>
</dbReference>
<evidence type="ECO:0000259" key="9">
    <source>
        <dbReference type="PROSITE" id="PS51383"/>
    </source>
</evidence>
<feature type="domain" description="YjeF C-terminal" evidence="9">
    <location>
        <begin position="1"/>
        <end position="223"/>
    </location>
</feature>
<evidence type="ECO:0000256" key="6">
    <source>
        <dbReference type="ARBA" id="ARBA00023239"/>
    </source>
</evidence>
<keyword evidence="6" id="KW-0456">Lyase</keyword>
<dbReference type="InterPro" id="IPR000631">
    <property type="entry name" value="CARKD"/>
</dbReference>
<dbReference type="PANTHER" id="PTHR12592">
    <property type="entry name" value="ATP-DEPENDENT (S)-NAD(P)H-HYDRATE DEHYDRATASE FAMILY MEMBER"/>
    <property type="match status" value="1"/>
</dbReference>
<organism evidence="10 11">
    <name type="scientific">Ditylenchus dipsaci</name>
    <dbReference type="NCBI Taxonomy" id="166011"/>
    <lineage>
        <taxon>Eukaryota</taxon>
        <taxon>Metazoa</taxon>
        <taxon>Ecdysozoa</taxon>
        <taxon>Nematoda</taxon>
        <taxon>Chromadorea</taxon>
        <taxon>Rhabditida</taxon>
        <taxon>Tylenchina</taxon>
        <taxon>Tylenchomorpha</taxon>
        <taxon>Sphaerularioidea</taxon>
        <taxon>Anguinidae</taxon>
        <taxon>Anguininae</taxon>
        <taxon>Ditylenchus</taxon>
    </lineage>
</organism>
<protein>
    <recommendedName>
        <fullName evidence="1">ATP-dependent NAD(P)H-hydrate dehydratase</fullName>
        <ecNumber evidence="1">4.2.1.93</ecNumber>
    </recommendedName>
    <alternativeName>
        <fullName evidence="7">NAD(P)HX dehydratase</fullName>
    </alternativeName>
</protein>
<evidence type="ECO:0000256" key="4">
    <source>
        <dbReference type="ARBA" id="ARBA00022857"/>
    </source>
</evidence>
<evidence type="ECO:0000256" key="1">
    <source>
        <dbReference type="ARBA" id="ARBA00013249"/>
    </source>
</evidence>
<dbReference type="Gene3D" id="3.40.1190.20">
    <property type="match status" value="1"/>
</dbReference>
<dbReference type="Pfam" id="PF01256">
    <property type="entry name" value="Carb_kinase"/>
    <property type="match status" value="1"/>
</dbReference>
<evidence type="ECO:0000256" key="5">
    <source>
        <dbReference type="ARBA" id="ARBA00023027"/>
    </source>
</evidence>
<comment type="catalytic activity">
    <reaction evidence="8">
        <text>(6S)-NADPHX + ATP = ADP + phosphate + NADPH + H(+)</text>
        <dbReference type="Rhea" id="RHEA:32231"/>
        <dbReference type="ChEBI" id="CHEBI:15378"/>
        <dbReference type="ChEBI" id="CHEBI:30616"/>
        <dbReference type="ChEBI" id="CHEBI:43474"/>
        <dbReference type="ChEBI" id="CHEBI:57783"/>
        <dbReference type="ChEBI" id="CHEBI:64076"/>
        <dbReference type="ChEBI" id="CHEBI:456216"/>
        <dbReference type="EC" id="4.2.1.93"/>
    </reaction>
</comment>
<dbReference type="SUPFAM" id="SSF53613">
    <property type="entry name" value="Ribokinase-like"/>
    <property type="match status" value="1"/>
</dbReference>
<keyword evidence="5" id="KW-0520">NAD</keyword>
<dbReference type="InterPro" id="IPR029056">
    <property type="entry name" value="Ribokinase-like"/>
</dbReference>
<dbReference type="GO" id="GO:0110051">
    <property type="term" value="P:metabolite repair"/>
    <property type="evidence" value="ECO:0007669"/>
    <property type="project" value="TreeGrafter"/>
</dbReference>
<evidence type="ECO:0000313" key="10">
    <source>
        <dbReference type="Proteomes" id="UP000887574"/>
    </source>
</evidence>
<evidence type="ECO:0000313" key="11">
    <source>
        <dbReference type="WBParaSite" id="jg17007"/>
    </source>
</evidence>
<evidence type="ECO:0000256" key="3">
    <source>
        <dbReference type="ARBA" id="ARBA00022840"/>
    </source>
</evidence>
<evidence type="ECO:0000256" key="7">
    <source>
        <dbReference type="ARBA" id="ARBA00029804"/>
    </source>
</evidence>
<dbReference type="CDD" id="cd01171">
    <property type="entry name" value="YXKO-related"/>
    <property type="match status" value="1"/>
</dbReference>
<evidence type="ECO:0000256" key="8">
    <source>
        <dbReference type="ARBA" id="ARBA00047472"/>
    </source>
</evidence>
<keyword evidence="2" id="KW-0547">Nucleotide-binding</keyword>
<sequence>MVNPTLDFQQIETTLGRLDVVVFGPGIGRNKQMLVPLLEKVLEYVHETPNICLVIDADGIFLLGDCLSSIKKCKNAIVTPNHREFERLYQQVFGRNEIINNTNQQNIADQVKKLASHLGICILRKGDSDIITDGQQVLIGSQPGTLRRCGGQGDILSGATALFAYWSKLKAGCEEYSTEHILQGALAASDFIRFTSRLTFDRIGRSMNAADIIAQIPDVVRHIDQNIE</sequence>
<reference evidence="11" key="1">
    <citation type="submission" date="2022-11" db="UniProtKB">
        <authorList>
            <consortium name="WormBaseParasite"/>
        </authorList>
    </citation>
    <scope>IDENTIFICATION</scope>
</reference>
<dbReference type="GO" id="GO:0047453">
    <property type="term" value="F:ATP-dependent NAD(P)H-hydrate dehydratase activity"/>
    <property type="evidence" value="ECO:0007669"/>
    <property type="project" value="UniProtKB-EC"/>
</dbReference>